<dbReference type="AlphaFoldDB" id="A0A076EUP3"/>
<comment type="similarity">
    <text evidence="1">Belongs to the adenylyl cyclase class-3 family.</text>
</comment>
<dbReference type="Proteomes" id="UP000028488">
    <property type="component" value="Chromosome"/>
</dbReference>
<dbReference type="RefSeq" id="WP_128641509.1">
    <property type="nucleotide sequence ID" value="NZ_CP008947.1"/>
</dbReference>
<organism evidence="4 5">
    <name type="scientific">Rhodococcus opacus</name>
    <name type="common">Nocardia opaca</name>
    <dbReference type="NCBI Taxonomy" id="37919"/>
    <lineage>
        <taxon>Bacteria</taxon>
        <taxon>Bacillati</taxon>
        <taxon>Actinomycetota</taxon>
        <taxon>Actinomycetes</taxon>
        <taxon>Mycobacteriales</taxon>
        <taxon>Nocardiaceae</taxon>
        <taxon>Rhodococcus</taxon>
    </lineage>
</organism>
<dbReference type="PROSITE" id="PS50125">
    <property type="entry name" value="GUANYLATE_CYCLASE_2"/>
    <property type="match status" value="1"/>
</dbReference>
<reference evidence="4 5" key="1">
    <citation type="submission" date="2014-07" db="EMBL/GenBank/DDBJ databases">
        <title>Genome Sequence of Rhodococcus opacus Strain R7, a Biodegrader of Mono- and Polycyclic Aromatic Hydrocarbons.</title>
        <authorList>
            <person name="Di Gennaro P."/>
            <person name="Zampolli J."/>
            <person name="Presti I."/>
            <person name="Cappelletti M."/>
            <person name="D'Ursi P."/>
            <person name="Orro A."/>
            <person name="Mezzelani A."/>
            <person name="Milanesi L."/>
        </authorList>
    </citation>
    <scope>NUCLEOTIDE SEQUENCE [LARGE SCALE GENOMIC DNA]</scope>
    <source>
        <strain evidence="4 5">R7</strain>
    </source>
</reference>
<sequence length="284" mass="30311">MSDDPADENSAELDAAQTPKRGDKVLGWVGSVNRQPQLIEGLRRVRRALPGDPAFGDPLSTAGPGSARAIARVADRFLDHQPGASREMSLGALQVWQALLERTGRGRGTQEVTIVFTDLVAFSSWSLPAGDSATLALLRDVARAVETPIVDRGGHVVKRLGDGVMAVFPSPDRAIDAVFAAQEALADVEVDGYRPRMRVGIHTGVPRQIGSDWLGVDVTIAARMMELGGDGNVMASSATLSSLQPGTLDELGVGVKPWRRAFFAPAPNGVPSDLGIWRLRLRRP</sequence>
<evidence type="ECO:0000259" key="3">
    <source>
        <dbReference type="PROSITE" id="PS50125"/>
    </source>
</evidence>
<dbReference type="Gene3D" id="3.30.70.1230">
    <property type="entry name" value="Nucleotide cyclase"/>
    <property type="match status" value="1"/>
</dbReference>
<dbReference type="CDD" id="cd07302">
    <property type="entry name" value="CHD"/>
    <property type="match status" value="1"/>
</dbReference>
<accession>A0A076EUP3</accession>
<gene>
    <name evidence="4" type="ORF">EP51_31970</name>
</gene>
<dbReference type="GO" id="GO:0004016">
    <property type="term" value="F:adenylate cyclase activity"/>
    <property type="evidence" value="ECO:0007669"/>
    <property type="project" value="UniProtKB-ARBA"/>
</dbReference>
<protein>
    <submittedName>
        <fullName evidence="4">Guanylate cyclase</fullName>
    </submittedName>
</protein>
<proteinExistence type="inferred from homology"/>
<dbReference type="SMART" id="SM00044">
    <property type="entry name" value="CYCc"/>
    <property type="match status" value="1"/>
</dbReference>
<feature type="region of interest" description="Disordered" evidence="2">
    <location>
        <begin position="1"/>
        <end position="20"/>
    </location>
</feature>
<dbReference type="PANTHER" id="PTHR43081:SF19">
    <property type="entry name" value="PH-SENSITIVE ADENYLATE CYCLASE RV1264"/>
    <property type="match status" value="1"/>
</dbReference>
<evidence type="ECO:0000256" key="2">
    <source>
        <dbReference type="SAM" id="MobiDB-lite"/>
    </source>
</evidence>
<dbReference type="PANTHER" id="PTHR43081">
    <property type="entry name" value="ADENYLATE CYCLASE, TERMINAL-DIFFERENTIATION SPECIFIC-RELATED"/>
    <property type="match status" value="1"/>
</dbReference>
<evidence type="ECO:0000256" key="1">
    <source>
        <dbReference type="ARBA" id="ARBA00005381"/>
    </source>
</evidence>
<dbReference type="EMBL" id="CP008947">
    <property type="protein sequence ID" value="AII08998.1"/>
    <property type="molecule type" value="Genomic_DNA"/>
</dbReference>
<dbReference type="Pfam" id="PF00211">
    <property type="entry name" value="Guanylate_cyc"/>
    <property type="match status" value="1"/>
</dbReference>
<dbReference type="eggNOG" id="COG2114">
    <property type="taxonomic scope" value="Bacteria"/>
</dbReference>
<feature type="domain" description="Guanylate cyclase" evidence="3">
    <location>
        <begin position="113"/>
        <end position="225"/>
    </location>
</feature>
<dbReference type="GO" id="GO:0006171">
    <property type="term" value="P:cAMP biosynthetic process"/>
    <property type="evidence" value="ECO:0007669"/>
    <property type="project" value="TreeGrafter"/>
</dbReference>
<name>A0A076EUP3_RHOOP</name>
<feature type="compositionally biased region" description="Acidic residues" evidence="2">
    <location>
        <begin position="1"/>
        <end position="11"/>
    </location>
</feature>
<evidence type="ECO:0000313" key="4">
    <source>
        <dbReference type="EMBL" id="AII08998.1"/>
    </source>
</evidence>
<dbReference type="InterPro" id="IPR050697">
    <property type="entry name" value="Adenylyl/Guanylyl_Cyclase_3/4"/>
</dbReference>
<dbReference type="SUPFAM" id="SSF55073">
    <property type="entry name" value="Nucleotide cyclase"/>
    <property type="match status" value="1"/>
</dbReference>
<evidence type="ECO:0000313" key="5">
    <source>
        <dbReference type="Proteomes" id="UP000028488"/>
    </source>
</evidence>
<dbReference type="InterPro" id="IPR029787">
    <property type="entry name" value="Nucleotide_cyclase"/>
</dbReference>
<dbReference type="GO" id="GO:0035556">
    <property type="term" value="P:intracellular signal transduction"/>
    <property type="evidence" value="ECO:0007669"/>
    <property type="project" value="InterPro"/>
</dbReference>
<dbReference type="InterPro" id="IPR001054">
    <property type="entry name" value="A/G_cyclase"/>
</dbReference>